<reference evidence="2 5" key="3">
    <citation type="submission" date="2019-06" db="EMBL/GenBank/DDBJ databases">
        <title>Whole genome shotgun sequence of Brevibacillus reuszeri NBRC 15719.</title>
        <authorList>
            <person name="Hosoyama A."/>
            <person name="Uohara A."/>
            <person name="Ohji S."/>
            <person name="Ichikawa N."/>
        </authorList>
    </citation>
    <scope>NUCLEOTIDE SEQUENCE [LARGE SCALE GENOMIC DNA]</scope>
    <source>
        <strain evidence="2 5">NBRC 15719</strain>
    </source>
</reference>
<protein>
    <submittedName>
        <fullName evidence="3">Membrane protein</fullName>
    </submittedName>
</protein>
<name>A0A0K9YKD2_9BACL</name>
<evidence type="ECO:0000256" key="1">
    <source>
        <dbReference type="SAM" id="Phobius"/>
    </source>
</evidence>
<reference evidence="3" key="2">
    <citation type="submission" date="2015-07" db="EMBL/GenBank/DDBJ databases">
        <title>MeaNS - Measles Nucleotide Surveillance Program.</title>
        <authorList>
            <person name="Tran T."/>
            <person name="Druce J."/>
        </authorList>
    </citation>
    <scope>NUCLEOTIDE SEQUENCE</scope>
    <source>
        <strain evidence="3">DSM 9887</strain>
    </source>
</reference>
<feature type="transmembrane region" description="Helical" evidence="1">
    <location>
        <begin position="74"/>
        <end position="97"/>
    </location>
</feature>
<evidence type="ECO:0000313" key="2">
    <source>
        <dbReference type="EMBL" id="GED72442.1"/>
    </source>
</evidence>
<keyword evidence="1" id="KW-0812">Transmembrane</keyword>
<dbReference type="EMBL" id="BJON01000030">
    <property type="protein sequence ID" value="GED72442.1"/>
    <property type="molecule type" value="Genomic_DNA"/>
</dbReference>
<reference evidence="4" key="1">
    <citation type="submission" date="2015-07" db="EMBL/GenBank/DDBJ databases">
        <title>Genome sequencing project for genomic taxonomy and phylogenomics of Bacillus-like bacteria.</title>
        <authorList>
            <person name="Liu B."/>
            <person name="Wang J."/>
            <person name="Zhu Y."/>
            <person name="Liu G."/>
            <person name="Chen Q."/>
            <person name="Chen Z."/>
            <person name="Lan J."/>
            <person name="Che J."/>
            <person name="Ge C."/>
            <person name="Shi H."/>
            <person name="Pan Z."/>
            <person name="Liu X."/>
        </authorList>
    </citation>
    <scope>NUCLEOTIDE SEQUENCE [LARGE SCALE GENOMIC DNA]</scope>
    <source>
        <strain evidence="4">DSM 9887</strain>
    </source>
</reference>
<gene>
    <name evidence="3" type="ORF">ADS79_30590</name>
    <name evidence="2" type="ORF">BRE01_61440</name>
</gene>
<comment type="caution">
    <text evidence="3">The sequence shown here is derived from an EMBL/GenBank/DDBJ whole genome shotgun (WGS) entry which is preliminary data.</text>
</comment>
<evidence type="ECO:0000313" key="3">
    <source>
        <dbReference type="EMBL" id="KNB69136.1"/>
    </source>
</evidence>
<dbReference type="STRING" id="54915.ADS79_30590"/>
<feature type="transmembrane region" description="Helical" evidence="1">
    <location>
        <begin position="15"/>
        <end position="34"/>
    </location>
</feature>
<dbReference type="EMBL" id="LGIQ01000013">
    <property type="protein sequence ID" value="KNB69136.1"/>
    <property type="molecule type" value="Genomic_DNA"/>
</dbReference>
<dbReference type="Pfam" id="PF01944">
    <property type="entry name" value="SpoIIM"/>
    <property type="match status" value="1"/>
</dbReference>
<dbReference type="PANTHER" id="PTHR35337:SF1">
    <property type="entry name" value="SLR1478 PROTEIN"/>
    <property type="match status" value="1"/>
</dbReference>
<keyword evidence="5" id="KW-1185">Reference proteome</keyword>
<dbReference type="PATRIC" id="fig|54915.3.peg.217"/>
<dbReference type="Proteomes" id="UP000036834">
    <property type="component" value="Unassembled WGS sequence"/>
</dbReference>
<accession>A0A0K9YKD2</accession>
<keyword evidence="1" id="KW-1133">Transmembrane helix</keyword>
<dbReference type="RefSeq" id="WP_049742259.1">
    <property type="nucleotide sequence ID" value="NZ_BJON01000030.1"/>
</dbReference>
<dbReference type="AlphaFoldDB" id="A0A0K9YKD2"/>
<dbReference type="Proteomes" id="UP000319578">
    <property type="component" value="Unassembled WGS sequence"/>
</dbReference>
<feature type="transmembrane region" description="Helical" evidence="1">
    <location>
        <begin position="109"/>
        <end position="129"/>
    </location>
</feature>
<feature type="transmembrane region" description="Helical" evidence="1">
    <location>
        <begin position="178"/>
        <end position="202"/>
    </location>
</feature>
<feature type="transmembrane region" description="Helical" evidence="1">
    <location>
        <begin position="135"/>
        <end position="157"/>
    </location>
</feature>
<dbReference type="OrthoDB" id="161024at2"/>
<dbReference type="InterPro" id="IPR002798">
    <property type="entry name" value="SpoIIM-like"/>
</dbReference>
<dbReference type="PANTHER" id="PTHR35337">
    <property type="entry name" value="SLR1478 PROTEIN"/>
    <property type="match status" value="1"/>
</dbReference>
<evidence type="ECO:0000313" key="5">
    <source>
        <dbReference type="Proteomes" id="UP000319578"/>
    </source>
</evidence>
<sequence length="217" mass="23821">MNNQLRRLWLDNRRFFLAACLIFVGGGLIGYFQAPAVEAMVSSLMDQMKEIAERIKENGGGVFATFWTILSNNVLSALMMMALGLFFAFFPIIGMMANGVLLGFIISKYSSVGISPWLIFSAGILPHGIFELPAVLFAAGIGIRLGALSFRSVGVLFAPHKLDRLKNDWYDTLKQFPFAVLAVVVLLVVAAIVESSITPYILKSTVGEQLQQLNLLK</sequence>
<keyword evidence="1" id="KW-0472">Membrane</keyword>
<proteinExistence type="predicted"/>
<evidence type="ECO:0000313" key="4">
    <source>
        <dbReference type="Proteomes" id="UP000036834"/>
    </source>
</evidence>
<organism evidence="3 4">
    <name type="scientific">Brevibacillus reuszeri</name>
    <dbReference type="NCBI Taxonomy" id="54915"/>
    <lineage>
        <taxon>Bacteria</taxon>
        <taxon>Bacillati</taxon>
        <taxon>Bacillota</taxon>
        <taxon>Bacilli</taxon>
        <taxon>Bacillales</taxon>
        <taxon>Paenibacillaceae</taxon>
        <taxon>Brevibacillus</taxon>
    </lineage>
</organism>